<keyword evidence="8" id="KW-1185">Reference proteome</keyword>
<keyword evidence="4 6" id="KW-0472">Membrane</keyword>
<evidence type="ECO:0000313" key="7">
    <source>
        <dbReference type="EMBL" id="KUI70664.1"/>
    </source>
</evidence>
<protein>
    <recommendedName>
        <fullName evidence="9">Carcinoembryonic antigen-related cell adhesion molecule 1</fullName>
    </recommendedName>
</protein>
<organism evidence="7 8">
    <name type="scientific">Cytospora mali</name>
    <name type="common">Apple Valsa canker fungus</name>
    <name type="synonym">Valsa mali</name>
    <dbReference type="NCBI Taxonomy" id="578113"/>
    <lineage>
        <taxon>Eukaryota</taxon>
        <taxon>Fungi</taxon>
        <taxon>Dikarya</taxon>
        <taxon>Ascomycota</taxon>
        <taxon>Pezizomycotina</taxon>
        <taxon>Sordariomycetes</taxon>
        <taxon>Sordariomycetidae</taxon>
        <taxon>Diaporthales</taxon>
        <taxon>Cytosporaceae</taxon>
        <taxon>Cytospora</taxon>
    </lineage>
</organism>
<comment type="subcellular location">
    <subcellularLocation>
        <location evidence="1">Membrane</location>
        <topology evidence="1">Single-pass membrane protein</topology>
    </subcellularLocation>
</comment>
<dbReference type="GO" id="GO:0071944">
    <property type="term" value="C:cell periphery"/>
    <property type="evidence" value="ECO:0007669"/>
    <property type="project" value="UniProtKB-ARBA"/>
</dbReference>
<evidence type="ECO:0000256" key="5">
    <source>
        <dbReference type="SAM" id="MobiDB-lite"/>
    </source>
</evidence>
<reference evidence="7" key="1">
    <citation type="submission" date="2014-12" db="EMBL/GenBank/DDBJ databases">
        <title>Genome Sequence of Valsa Canker Pathogens Uncovers a Specific Adaption of Colonization on Woody Bark.</title>
        <authorList>
            <person name="Yin Z."/>
            <person name="Liu H."/>
            <person name="Gao X."/>
            <person name="Li Z."/>
            <person name="Song N."/>
            <person name="Ke X."/>
            <person name="Dai Q."/>
            <person name="Wu Y."/>
            <person name="Sun Y."/>
            <person name="Xu J.-R."/>
            <person name="Kang Z.K."/>
            <person name="Wang L."/>
            <person name="Huang L."/>
        </authorList>
    </citation>
    <scope>NUCLEOTIDE SEQUENCE [LARGE SCALE GENOMIC DNA]</scope>
    <source>
        <strain evidence="7">03-8</strain>
    </source>
</reference>
<proteinExistence type="predicted"/>
<accession>A0A194W2H5</accession>
<evidence type="ECO:0000256" key="3">
    <source>
        <dbReference type="ARBA" id="ARBA00022989"/>
    </source>
</evidence>
<feature type="transmembrane region" description="Helical" evidence="6">
    <location>
        <begin position="152"/>
        <end position="175"/>
    </location>
</feature>
<keyword evidence="2 6" id="KW-0812">Transmembrane</keyword>
<feature type="compositionally biased region" description="Polar residues" evidence="5">
    <location>
        <begin position="284"/>
        <end position="299"/>
    </location>
</feature>
<feature type="compositionally biased region" description="Basic and acidic residues" evidence="5">
    <location>
        <begin position="317"/>
        <end position="329"/>
    </location>
</feature>
<evidence type="ECO:0000256" key="4">
    <source>
        <dbReference type="ARBA" id="ARBA00023136"/>
    </source>
</evidence>
<name>A0A194W2H5_CYTMA</name>
<evidence type="ECO:0000256" key="6">
    <source>
        <dbReference type="SAM" id="Phobius"/>
    </source>
</evidence>
<feature type="region of interest" description="Disordered" evidence="5">
    <location>
        <begin position="222"/>
        <end position="243"/>
    </location>
</feature>
<dbReference type="GO" id="GO:0016020">
    <property type="term" value="C:membrane"/>
    <property type="evidence" value="ECO:0007669"/>
    <property type="project" value="UniProtKB-SubCell"/>
</dbReference>
<evidence type="ECO:0000256" key="1">
    <source>
        <dbReference type="ARBA" id="ARBA00004167"/>
    </source>
</evidence>
<sequence>MSTASIIAELGLNCPDGGSFYICQGAETQFLGCCTMDPCASGTGYCPQDSLRYSAYNQDSYVSIPEENCASPRNSSSWYTCANASPPFMGCCASNPCNEGCSQDDLLAARIGDDPAHASVFLTATATTTSSGTTSTSVASADDGSTSLSTGAILGVAIGSAATALIAAILLFFWYKRREANKNKKSVSSGQPNAIPSPYQESCGNLSSPGYSYASRQYGNEKPFGITSSPGRSPYLRSPSAESSWIPGYGPSAQLSVSSEGSQEWFLLAQRRRQQQQQQQQQQPYTVSEMDNNEVQPQISELAGSGSLGSPSQASRPRYERVTTEVDED</sequence>
<dbReference type="OrthoDB" id="3692311at2759"/>
<evidence type="ECO:0008006" key="9">
    <source>
        <dbReference type="Google" id="ProtNLM"/>
    </source>
</evidence>
<keyword evidence="3 6" id="KW-1133">Transmembrane helix</keyword>
<dbReference type="AlphaFoldDB" id="A0A194W2H5"/>
<dbReference type="PANTHER" id="PTHR15549:SF33">
    <property type="entry name" value="MEMBRANE PROTEIN WSC4, PUTATIVE (AFU_ORTHOLOGUE AFUA_5G09020)-RELATED"/>
    <property type="match status" value="1"/>
</dbReference>
<dbReference type="InterPro" id="IPR051694">
    <property type="entry name" value="Immunoregulatory_rcpt-like"/>
</dbReference>
<gene>
    <name evidence="7" type="ORF">VM1G_06316</name>
</gene>
<evidence type="ECO:0000256" key="2">
    <source>
        <dbReference type="ARBA" id="ARBA00022692"/>
    </source>
</evidence>
<dbReference type="EMBL" id="CM003103">
    <property type="protein sequence ID" value="KUI70664.1"/>
    <property type="molecule type" value="Genomic_DNA"/>
</dbReference>
<dbReference type="PANTHER" id="PTHR15549">
    <property type="entry name" value="PAIRED IMMUNOGLOBULIN-LIKE TYPE 2 RECEPTOR"/>
    <property type="match status" value="1"/>
</dbReference>
<evidence type="ECO:0000313" key="8">
    <source>
        <dbReference type="Proteomes" id="UP000078559"/>
    </source>
</evidence>
<dbReference type="Proteomes" id="UP000078559">
    <property type="component" value="Chromosome 6"/>
</dbReference>
<feature type="region of interest" description="Disordered" evidence="5">
    <location>
        <begin position="274"/>
        <end position="329"/>
    </location>
</feature>